<dbReference type="AlphaFoldDB" id="A0A9J5XLA3"/>
<feature type="domain" description="Non-haem dioxygenase N-terminal" evidence="5">
    <location>
        <begin position="97"/>
        <end position="157"/>
    </location>
</feature>
<evidence type="ECO:0000256" key="2">
    <source>
        <dbReference type="ARBA" id="ARBA00022896"/>
    </source>
</evidence>
<keyword evidence="3" id="KW-0560">Oxidoreductase</keyword>
<dbReference type="GO" id="GO:0046872">
    <property type="term" value="F:metal ion binding"/>
    <property type="evidence" value="ECO:0007669"/>
    <property type="project" value="UniProtKB-KW"/>
</dbReference>
<organism evidence="6 7">
    <name type="scientific">Solanum commersonii</name>
    <name type="common">Commerson's wild potato</name>
    <name type="synonym">Commerson's nightshade</name>
    <dbReference type="NCBI Taxonomy" id="4109"/>
    <lineage>
        <taxon>Eukaryota</taxon>
        <taxon>Viridiplantae</taxon>
        <taxon>Streptophyta</taxon>
        <taxon>Embryophyta</taxon>
        <taxon>Tracheophyta</taxon>
        <taxon>Spermatophyta</taxon>
        <taxon>Magnoliopsida</taxon>
        <taxon>eudicotyledons</taxon>
        <taxon>Gunneridae</taxon>
        <taxon>Pentapetalae</taxon>
        <taxon>asterids</taxon>
        <taxon>lamiids</taxon>
        <taxon>Solanales</taxon>
        <taxon>Solanaceae</taxon>
        <taxon>Solanoideae</taxon>
        <taxon>Solaneae</taxon>
        <taxon>Solanum</taxon>
    </lineage>
</organism>
<dbReference type="PANTHER" id="PTHR10209">
    <property type="entry name" value="OXIDOREDUCTASE, 2OG-FE II OXYGENASE FAMILY PROTEIN"/>
    <property type="match status" value="1"/>
</dbReference>
<dbReference type="GO" id="GO:0016706">
    <property type="term" value="F:2-oxoglutarate-dependent dioxygenase activity"/>
    <property type="evidence" value="ECO:0007669"/>
    <property type="project" value="UniProtKB-ARBA"/>
</dbReference>
<keyword evidence="7" id="KW-1185">Reference proteome</keyword>
<dbReference type="Pfam" id="PF14226">
    <property type="entry name" value="DIOX_N"/>
    <property type="match status" value="1"/>
</dbReference>
<dbReference type="PANTHER" id="PTHR10209:SF730">
    <property type="entry name" value="1-AMINOCYCLOPROPANE-1-CARBOXYLATE OXIDASE HOMOLOG"/>
    <property type="match status" value="1"/>
</dbReference>
<evidence type="ECO:0000256" key="1">
    <source>
        <dbReference type="ARBA" id="ARBA00022723"/>
    </source>
</evidence>
<comment type="caution">
    <text evidence="6">The sequence shown here is derived from an EMBL/GenBank/DDBJ whole genome shotgun (WGS) entry which is preliminary data.</text>
</comment>
<keyword evidence="2" id="KW-0847">Vitamin C</keyword>
<proteinExistence type="predicted"/>
<reference evidence="6 7" key="1">
    <citation type="submission" date="2020-09" db="EMBL/GenBank/DDBJ databases">
        <title>De no assembly of potato wild relative species, Solanum commersonii.</title>
        <authorList>
            <person name="Cho K."/>
        </authorList>
    </citation>
    <scope>NUCLEOTIDE SEQUENCE [LARGE SCALE GENOMIC DNA]</scope>
    <source>
        <strain evidence="6">LZ3.2</strain>
        <tissue evidence="6">Leaf</tissue>
    </source>
</reference>
<evidence type="ECO:0000256" key="4">
    <source>
        <dbReference type="ARBA" id="ARBA00023004"/>
    </source>
</evidence>
<keyword evidence="1" id="KW-0479">Metal-binding</keyword>
<dbReference type="InterPro" id="IPR027443">
    <property type="entry name" value="IPNS-like_sf"/>
</dbReference>
<protein>
    <recommendedName>
        <fullName evidence="5">Non-haem dioxygenase N-terminal domain-containing protein</fullName>
    </recommendedName>
</protein>
<evidence type="ECO:0000313" key="7">
    <source>
        <dbReference type="Proteomes" id="UP000824120"/>
    </source>
</evidence>
<evidence type="ECO:0000313" key="6">
    <source>
        <dbReference type="EMBL" id="KAG5588076.1"/>
    </source>
</evidence>
<dbReference type="OrthoDB" id="288590at2759"/>
<dbReference type="EMBL" id="JACXVP010000009">
    <property type="protein sequence ID" value="KAG5588076.1"/>
    <property type="molecule type" value="Genomic_DNA"/>
</dbReference>
<name>A0A9J5XLA3_SOLCO</name>
<sequence>MRAALHLLRYLKGTSDLSHTASASQLADMFTKCLPGATHHVHLHKKLHCNGVSSSFSPRILTVYKGLVDSEITKVPQIFILPPKNRAKICETHFVFPVIDLQGIDEDPIKHKEIKWGFFQVINHGIPKSVLDKTLQGTRQFFEQDTEVKKQYYTRDTGKKVFYTSNLDLYKPSVPAAS</sequence>
<dbReference type="SUPFAM" id="SSF51197">
    <property type="entry name" value="Clavaminate synthase-like"/>
    <property type="match status" value="1"/>
</dbReference>
<dbReference type="InterPro" id="IPR026992">
    <property type="entry name" value="DIOX_N"/>
</dbReference>
<evidence type="ECO:0000256" key="3">
    <source>
        <dbReference type="ARBA" id="ARBA00023002"/>
    </source>
</evidence>
<keyword evidence="4" id="KW-0408">Iron</keyword>
<gene>
    <name evidence="6" type="ORF">H5410_048510</name>
</gene>
<accession>A0A9J5XLA3</accession>
<dbReference type="Gene3D" id="2.60.120.330">
    <property type="entry name" value="B-lactam Antibiotic, Isopenicillin N Synthase, Chain"/>
    <property type="match status" value="1"/>
</dbReference>
<dbReference type="Proteomes" id="UP000824120">
    <property type="component" value="Chromosome 9"/>
</dbReference>
<evidence type="ECO:0000259" key="5">
    <source>
        <dbReference type="Pfam" id="PF14226"/>
    </source>
</evidence>
<dbReference type="GO" id="GO:0031418">
    <property type="term" value="F:L-ascorbic acid binding"/>
    <property type="evidence" value="ECO:0007669"/>
    <property type="project" value="UniProtKB-KW"/>
</dbReference>